<keyword evidence="3" id="KW-1185">Reference proteome</keyword>
<feature type="transmembrane region" description="Helical" evidence="1">
    <location>
        <begin position="215"/>
        <end position="234"/>
    </location>
</feature>
<feature type="transmembrane region" description="Helical" evidence="1">
    <location>
        <begin position="240"/>
        <end position="259"/>
    </location>
</feature>
<comment type="caution">
    <text evidence="2">The sequence shown here is derived from an EMBL/GenBank/DDBJ whole genome shotgun (WGS) entry which is preliminary data.</text>
</comment>
<evidence type="ECO:0000313" key="3">
    <source>
        <dbReference type="Proteomes" id="UP001408789"/>
    </source>
</evidence>
<dbReference type="PANTHER" id="PTHR33133:SF50">
    <property type="entry name" value="TRANSMEMBRANE PROTEIN"/>
    <property type="match status" value="1"/>
</dbReference>
<feature type="transmembrane region" description="Helical" evidence="1">
    <location>
        <begin position="159"/>
        <end position="180"/>
    </location>
</feature>
<accession>A0AAP0GV50</accession>
<feature type="transmembrane region" description="Helical" evidence="1">
    <location>
        <begin position="123"/>
        <end position="147"/>
    </location>
</feature>
<keyword evidence="1" id="KW-0472">Membrane</keyword>
<protein>
    <submittedName>
        <fullName evidence="2">Uncharacterized protein</fullName>
    </submittedName>
</protein>
<evidence type="ECO:0000256" key="1">
    <source>
        <dbReference type="SAM" id="Phobius"/>
    </source>
</evidence>
<reference evidence="2 3" key="1">
    <citation type="submission" date="2024-04" db="EMBL/GenBank/DDBJ databases">
        <title>The reference genome of an endangered Asteraceae, Deinandra increscens subsp. villosa, native to the Central Coast of California.</title>
        <authorList>
            <person name="Guilliams M."/>
            <person name="Hasenstab-Lehman K."/>
            <person name="Meyer R."/>
            <person name="Mcevoy S."/>
        </authorList>
    </citation>
    <scope>NUCLEOTIDE SEQUENCE [LARGE SCALE GENOMIC DNA]</scope>
    <source>
        <tissue evidence="2">Leaf</tissue>
    </source>
</reference>
<dbReference type="AlphaFoldDB" id="A0AAP0GV50"/>
<dbReference type="Proteomes" id="UP001408789">
    <property type="component" value="Unassembled WGS sequence"/>
</dbReference>
<evidence type="ECO:0000313" key="2">
    <source>
        <dbReference type="EMBL" id="KAK9060120.1"/>
    </source>
</evidence>
<feature type="transmembrane region" description="Helical" evidence="1">
    <location>
        <begin position="68"/>
        <end position="91"/>
    </location>
</feature>
<dbReference type="PANTHER" id="PTHR33133">
    <property type="entry name" value="OS08G0107100 PROTEIN-RELATED"/>
    <property type="match status" value="1"/>
</dbReference>
<name>A0AAP0GV50_9ASTR</name>
<keyword evidence="1" id="KW-0812">Transmembrane</keyword>
<gene>
    <name evidence="2" type="ORF">SSX86_020824</name>
</gene>
<organism evidence="2 3">
    <name type="scientific">Deinandra increscens subsp. villosa</name>
    <dbReference type="NCBI Taxonomy" id="3103831"/>
    <lineage>
        <taxon>Eukaryota</taxon>
        <taxon>Viridiplantae</taxon>
        <taxon>Streptophyta</taxon>
        <taxon>Embryophyta</taxon>
        <taxon>Tracheophyta</taxon>
        <taxon>Spermatophyta</taxon>
        <taxon>Magnoliopsida</taxon>
        <taxon>eudicotyledons</taxon>
        <taxon>Gunneridae</taxon>
        <taxon>Pentapetalae</taxon>
        <taxon>asterids</taxon>
        <taxon>campanulids</taxon>
        <taxon>Asterales</taxon>
        <taxon>Asteraceae</taxon>
        <taxon>Asteroideae</taxon>
        <taxon>Heliantheae alliance</taxon>
        <taxon>Madieae</taxon>
        <taxon>Madiinae</taxon>
        <taxon>Deinandra</taxon>
    </lineage>
</organism>
<feature type="transmembrane region" description="Helical" evidence="1">
    <location>
        <begin position="27"/>
        <end position="47"/>
    </location>
</feature>
<keyword evidence="1" id="KW-1133">Transmembrane helix</keyword>
<dbReference type="EMBL" id="JBCNJP010000020">
    <property type="protein sequence ID" value="KAK9060120.1"/>
    <property type="molecule type" value="Genomic_DNA"/>
</dbReference>
<sequence length="310" mass="34639">MEPPHEFHTLNFSGVLSTSKKIILTNYTHLITLSLFFLPLSFSLMITTPTLPENPFSDDLPNHHQKLIISYLLLILIIHILSLCATATITYSTHHVFSGEPVTISDSVKSLTASFFPLASTAIVSYALTILISLTFFMFVGIILMLVHNLCFVIIDYNSIYFMWFSAIMGAVLIAIIVYFHVEWSLASTVVVVESKWGFAALTRSAYLVKGMRSVSLLVMLYFGVCGAVIVWIFEVPNTWVFVIINKTLGTFLLMIFLLRITAANTVLYNYCKALHGELAIKVAEGFGKDYVKLPADYEKVPQVVSVLTV</sequence>
<proteinExistence type="predicted"/>